<organism evidence="1">
    <name type="scientific">Lepeophtheirus salmonis</name>
    <name type="common">Salmon louse</name>
    <name type="synonym">Caligus salmonis</name>
    <dbReference type="NCBI Taxonomy" id="72036"/>
    <lineage>
        <taxon>Eukaryota</taxon>
        <taxon>Metazoa</taxon>
        <taxon>Ecdysozoa</taxon>
        <taxon>Arthropoda</taxon>
        <taxon>Crustacea</taxon>
        <taxon>Multicrustacea</taxon>
        <taxon>Hexanauplia</taxon>
        <taxon>Copepoda</taxon>
        <taxon>Siphonostomatoida</taxon>
        <taxon>Caligidae</taxon>
        <taxon>Lepeophtheirus</taxon>
    </lineage>
</organism>
<proteinExistence type="predicted"/>
<accession>A0A0K2VG53</accession>
<evidence type="ECO:0000313" key="1">
    <source>
        <dbReference type="EMBL" id="CDW49439.1"/>
    </source>
</evidence>
<sequence>MGLKMLSISVDPFRRISTPLDSIHSIADYMTQSTVQRQRYDEVYLSSTSANLPLLILTAFPSNRNRK</sequence>
<dbReference type="AlphaFoldDB" id="A0A0K2VG53"/>
<protein>
    <submittedName>
        <fullName evidence="1">Uncharacterized protein</fullName>
    </submittedName>
</protein>
<dbReference type="EMBL" id="HACA01032078">
    <property type="protein sequence ID" value="CDW49439.1"/>
    <property type="molecule type" value="Transcribed_RNA"/>
</dbReference>
<name>A0A0K2VG53_LEPSM</name>
<reference evidence="1" key="1">
    <citation type="submission" date="2014-05" db="EMBL/GenBank/DDBJ databases">
        <authorList>
            <person name="Chronopoulou M."/>
        </authorList>
    </citation>
    <scope>NUCLEOTIDE SEQUENCE</scope>
    <source>
        <tissue evidence="1">Whole organism</tissue>
    </source>
</reference>